<keyword evidence="2 5" id="KW-0812">Transmembrane</keyword>
<reference evidence="7" key="1">
    <citation type="journal article" date="2014" name="Int. J. Syst. Evol. Microbiol.">
        <title>Complete genome sequence of Corynebacterium casei LMG S-19264T (=DSM 44701T), isolated from a smear-ripened cheese.</title>
        <authorList>
            <consortium name="US DOE Joint Genome Institute (JGI-PGF)"/>
            <person name="Walter F."/>
            <person name="Albersmeier A."/>
            <person name="Kalinowski J."/>
            <person name="Ruckert C."/>
        </authorList>
    </citation>
    <scope>NUCLEOTIDE SEQUENCE</scope>
    <source>
        <strain evidence="7">KCTC 12711</strain>
    </source>
</reference>
<feature type="transmembrane region" description="Helical" evidence="5">
    <location>
        <begin position="119"/>
        <end position="137"/>
    </location>
</feature>
<keyword evidence="8" id="KW-1185">Reference proteome</keyword>
<evidence type="ECO:0000313" key="7">
    <source>
        <dbReference type="EMBL" id="GHA01773.1"/>
    </source>
</evidence>
<gene>
    <name evidence="7" type="ORF">GCM10008090_08690</name>
</gene>
<dbReference type="GO" id="GO:0016020">
    <property type="term" value="C:membrane"/>
    <property type="evidence" value="ECO:0007669"/>
    <property type="project" value="UniProtKB-SubCell"/>
</dbReference>
<evidence type="ECO:0000256" key="3">
    <source>
        <dbReference type="ARBA" id="ARBA00022989"/>
    </source>
</evidence>
<dbReference type="PANTHER" id="PTHR38480">
    <property type="entry name" value="SLR0254 PROTEIN"/>
    <property type="match status" value="1"/>
</dbReference>
<evidence type="ECO:0000256" key="2">
    <source>
        <dbReference type="ARBA" id="ARBA00022692"/>
    </source>
</evidence>
<dbReference type="RefSeq" id="WP_189398764.1">
    <property type="nucleotide sequence ID" value="NZ_BMXA01000001.1"/>
</dbReference>
<evidence type="ECO:0000259" key="6">
    <source>
        <dbReference type="Pfam" id="PF06271"/>
    </source>
</evidence>
<comment type="caution">
    <text evidence="7">The sequence shown here is derived from an EMBL/GenBank/DDBJ whole genome shotgun (WGS) entry which is preliminary data.</text>
</comment>
<feature type="domain" description="RDD" evidence="6">
    <location>
        <begin position="23"/>
        <end position="146"/>
    </location>
</feature>
<dbReference type="InterPro" id="IPR010432">
    <property type="entry name" value="RDD"/>
</dbReference>
<dbReference type="AlphaFoldDB" id="A0A918VJV9"/>
<keyword evidence="3 5" id="KW-1133">Transmembrane helix</keyword>
<dbReference type="PANTHER" id="PTHR38480:SF1">
    <property type="entry name" value="SLR0254 PROTEIN"/>
    <property type="match status" value="1"/>
</dbReference>
<dbReference type="Pfam" id="PF06271">
    <property type="entry name" value="RDD"/>
    <property type="match status" value="1"/>
</dbReference>
<comment type="subcellular location">
    <subcellularLocation>
        <location evidence="1">Membrane</location>
        <topology evidence="1">Multi-pass membrane protein</topology>
    </subcellularLocation>
</comment>
<evidence type="ECO:0000256" key="1">
    <source>
        <dbReference type="ARBA" id="ARBA00004141"/>
    </source>
</evidence>
<sequence length="230" mass="25662">MSEKIDTMHLVETPEGTDLHAEVAGVVPRALAYGIDFLVRMGILFILGLVVTFTGGKLGGLWLLVFFLLEWGYPVFYEVYRDGQSIGKRAFNLRVVSEDLTPIKFGPSVVRNLLRTADIFPFLYIFGVISMAVTTRFQRLGDLAAKSLVIYDDNQRYNMTALSDVTPIAPTIPLSEDLQTAFINFALNRGNLSQSRQLEIAEIIQAKIPNHNHEPVSYVRGVGKWLLGAK</sequence>
<name>A0A918VJV9_9GAMM</name>
<protein>
    <submittedName>
        <fullName evidence="7">RDD family protein</fullName>
    </submittedName>
</protein>
<proteinExistence type="predicted"/>
<dbReference type="Proteomes" id="UP000614811">
    <property type="component" value="Unassembled WGS sequence"/>
</dbReference>
<evidence type="ECO:0000313" key="8">
    <source>
        <dbReference type="Proteomes" id="UP000614811"/>
    </source>
</evidence>
<organism evidence="7 8">
    <name type="scientific">Arenicella chitinivorans</name>
    <dbReference type="NCBI Taxonomy" id="1329800"/>
    <lineage>
        <taxon>Bacteria</taxon>
        <taxon>Pseudomonadati</taxon>
        <taxon>Pseudomonadota</taxon>
        <taxon>Gammaproteobacteria</taxon>
        <taxon>Arenicellales</taxon>
        <taxon>Arenicellaceae</taxon>
        <taxon>Arenicella</taxon>
    </lineage>
</organism>
<keyword evidence="4 5" id="KW-0472">Membrane</keyword>
<evidence type="ECO:0000256" key="5">
    <source>
        <dbReference type="SAM" id="Phobius"/>
    </source>
</evidence>
<dbReference type="EMBL" id="BMXA01000001">
    <property type="protein sequence ID" value="GHA01773.1"/>
    <property type="molecule type" value="Genomic_DNA"/>
</dbReference>
<feature type="transmembrane region" description="Helical" evidence="5">
    <location>
        <begin position="43"/>
        <end position="69"/>
    </location>
</feature>
<reference evidence="7" key="2">
    <citation type="submission" date="2020-09" db="EMBL/GenBank/DDBJ databases">
        <authorList>
            <person name="Sun Q."/>
            <person name="Kim S."/>
        </authorList>
    </citation>
    <scope>NUCLEOTIDE SEQUENCE</scope>
    <source>
        <strain evidence="7">KCTC 12711</strain>
    </source>
</reference>
<evidence type="ECO:0000256" key="4">
    <source>
        <dbReference type="ARBA" id="ARBA00023136"/>
    </source>
</evidence>
<accession>A0A918VJV9</accession>